<keyword evidence="3" id="KW-0808">Transferase</keyword>
<dbReference type="Proteomes" id="UP000293162">
    <property type="component" value="Unassembled WGS sequence"/>
</dbReference>
<accession>A0A4Q5M1I5</accession>
<evidence type="ECO:0000259" key="2">
    <source>
        <dbReference type="Pfam" id="PF13439"/>
    </source>
</evidence>
<reference evidence="3 4" key="1">
    <citation type="submission" date="2019-02" db="EMBL/GenBank/DDBJ databases">
        <title>Bacterial novel species Emticicia sp. 17J42-9 isolated from soil.</title>
        <authorList>
            <person name="Jung H.-Y."/>
        </authorList>
    </citation>
    <scope>NUCLEOTIDE SEQUENCE [LARGE SCALE GENOMIC DNA]</scope>
    <source>
        <strain evidence="3 4">17J42-9</strain>
    </source>
</reference>
<proteinExistence type="predicted"/>
<dbReference type="CDD" id="cd03801">
    <property type="entry name" value="GT4_PimA-like"/>
    <property type="match status" value="1"/>
</dbReference>
<protein>
    <submittedName>
        <fullName evidence="3">Glycosyltransferase family 1 protein</fullName>
    </submittedName>
</protein>
<feature type="domain" description="Glycosyltransferase subfamily 4-like N-terminal" evidence="2">
    <location>
        <begin position="14"/>
        <end position="184"/>
    </location>
</feature>
<dbReference type="OrthoDB" id="655095at2"/>
<dbReference type="Gene3D" id="3.40.50.2000">
    <property type="entry name" value="Glycogen Phosphorylase B"/>
    <property type="match status" value="2"/>
</dbReference>
<evidence type="ECO:0000313" key="3">
    <source>
        <dbReference type="EMBL" id="RYU96156.1"/>
    </source>
</evidence>
<dbReference type="PANTHER" id="PTHR12526">
    <property type="entry name" value="GLYCOSYLTRANSFERASE"/>
    <property type="match status" value="1"/>
</dbReference>
<dbReference type="RefSeq" id="WP_130020447.1">
    <property type="nucleotide sequence ID" value="NZ_SEWF01000009.1"/>
</dbReference>
<comment type="caution">
    <text evidence="3">The sequence shown here is derived from an EMBL/GenBank/DDBJ whole genome shotgun (WGS) entry which is preliminary data.</text>
</comment>
<dbReference type="EMBL" id="SEWF01000009">
    <property type="protein sequence ID" value="RYU96156.1"/>
    <property type="molecule type" value="Genomic_DNA"/>
</dbReference>
<gene>
    <name evidence="3" type="ORF">EWM59_08065</name>
</gene>
<dbReference type="PANTHER" id="PTHR12526:SF630">
    <property type="entry name" value="GLYCOSYLTRANSFERASE"/>
    <property type="match status" value="1"/>
</dbReference>
<sequence length="388" mass="43930">MKILFISHDANRAGAQIFLLNIMQYFQKKQMPMHLLLLGDGMLEKDFEAICPVSKYPQEKANANGGFQDRLLKKLGLKDNNHYQEAKKALKTKLLSENFDCIYANTIATALVMPELLSYLKIPLISHIHELEFSIQMYSSAENRDFLFKNSTRLIACSKAVGENLIEQHSVPSGKIEVIHSFVNNKDVLNRAALSSRTDIQIKYGISEKSFLIGGCGNAEWRKGLDIFALVAKNVLGILEENIHFAWVGVKKEGEYYEQVIFDATKMGLANKITFIEPTPEAIELINCFDVFTVTSREDPFPLVMLEAALLRVPIFGFEKTGGCSEFVEDDAGHIVPYLDIPAMAQAIIDYKKNRQFKWGERAREKVLTQYSFENSILKIENLLETLS</sequence>
<evidence type="ECO:0000313" key="4">
    <source>
        <dbReference type="Proteomes" id="UP000293162"/>
    </source>
</evidence>
<dbReference type="InterPro" id="IPR001296">
    <property type="entry name" value="Glyco_trans_1"/>
</dbReference>
<dbReference type="InterPro" id="IPR028098">
    <property type="entry name" value="Glyco_trans_4-like_N"/>
</dbReference>
<feature type="domain" description="Glycosyl transferase family 1" evidence="1">
    <location>
        <begin position="197"/>
        <end position="365"/>
    </location>
</feature>
<dbReference type="GO" id="GO:0016757">
    <property type="term" value="F:glycosyltransferase activity"/>
    <property type="evidence" value="ECO:0007669"/>
    <property type="project" value="InterPro"/>
</dbReference>
<keyword evidence="4" id="KW-1185">Reference proteome</keyword>
<dbReference type="SUPFAM" id="SSF53756">
    <property type="entry name" value="UDP-Glycosyltransferase/glycogen phosphorylase"/>
    <property type="match status" value="1"/>
</dbReference>
<dbReference type="AlphaFoldDB" id="A0A4Q5M1I5"/>
<evidence type="ECO:0000259" key="1">
    <source>
        <dbReference type="Pfam" id="PF00534"/>
    </source>
</evidence>
<organism evidence="3 4">
    <name type="scientific">Emticicia agri</name>
    <dbReference type="NCBI Taxonomy" id="2492393"/>
    <lineage>
        <taxon>Bacteria</taxon>
        <taxon>Pseudomonadati</taxon>
        <taxon>Bacteroidota</taxon>
        <taxon>Cytophagia</taxon>
        <taxon>Cytophagales</taxon>
        <taxon>Leadbetterellaceae</taxon>
        <taxon>Emticicia</taxon>
    </lineage>
</organism>
<dbReference type="Pfam" id="PF00534">
    <property type="entry name" value="Glycos_transf_1"/>
    <property type="match status" value="1"/>
</dbReference>
<dbReference type="Pfam" id="PF13439">
    <property type="entry name" value="Glyco_transf_4"/>
    <property type="match status" value="1"/>
</dbReference>
<name>A0A4Q5M1I5_9BACT</name>